<dbReference type="Pfam" id="PF09524">
    <property type="entry name" value="Phg_2220_C"/>
    <property type="match status" value="1"/>
</dbReference>
<organism evidence="3 4">
    <name type="scientific">Lactobacillus melliventris</name>
    <dbReference type="NCBI Taxonomy" id="1218507"/>
    <lineage>
        <taxon>Bacteria</taxon>
        <taxon>Bacillati</taxon>
        <taxon>Bacillota</taxon>
        <taxon>Bacilli</taxon>
        <taxon>Lactobacillales</taxon>
        <taxon>Lactobacillaceae</taxon>
        <taxon>Lactobacillus</taxon>
    </lineage>
</organism>
<protein>
    <recommendedName>
        <fullName evidence="2">Phage conserved hypothetical protein C-terminal domain-containing protein</fullName>
    </recommendedName>
</protein>
<dbReference type="RefSeq" id="WP_110445701.1">
    <property type="nucleotide sequence ID" value="NZ_QGLG01000002.1"/>
</dbReference>
<comment type="caution">
    <text evidence="3">The sequence shown here is derived from an EMBL/GenBank/DDBJ whole genome shotgun (WGS) entry which is preliminary data.</text>
</comment>
<name>A0ABX5N204_9LACO</name>
<gene>
    <name evidence="3" type="ORF">DK873_02615</name>
</gene>
<evidence type="ECO:0000259" key="2">
    <source>
        <dbReference type="Pfam" id="PF09524"/>
    </source>
</evidence>
<evidence type="ECO:0000256" key="1">
    <source>
        <dbReference type="SAM" id="MobiDB-lite"/>
    </source>
</evidence>
<feature type="region of interest" description="Disordered" evidence="1">
    <location>
        <begin position="118"/>
        <end position="156"/>
    </location>
</feature>
<accession>A0ABX5N204</accession>
<reference evidence="3 4" key="1">
    <citation type="submission" date="2018-05" db="EMBL/GenBank/DDBJ databases">
        <title>Reference genomes for bee gut microbiota database.</title>
        <authorList>
            <person name="Ellegaard K.M."/>
        </authorList>
    </citation>
    <scope>NUCLEOTIDE SEQUENCE [LARGE SCALE GENOMIC DNA]</scope>
    <source>
        <strain evidence="3 4">ESL0184</strain>
    </source>
</reference>
<sequence length="269" mass="30964">MKATWLYSKHPVIVDTDVAVAIGLKEAVVAQQLNYWLHSKAAKTVNGRRWVYNTYENWQKDSFPFFTIATIRRLFEKLEKMGVVITGNYNKAGFDKTKWYSIDEKRLNDIIDRRSAQNEQTSCSKRADGAAQNEQTYTRDYTENTTDKDIDSSAKAEPRSIHNDVIDYLNEKIGARYKASSAINKRLIDARVKEGYTLDDFKRVIDNKVFSWSQDQKMSKYLRPQTLFGTKFESYLNERAPSVPAHADFGEEAYANGTMDGVDEDDLPF</sequence>
<keyword evidence="4" id="KW-1185">Reference proteome</keyword>
<evidence type="ECO:0000313" key="3">
    <source>
        <dbReference type="EMBL" id="PXY84076.1"/>
    </source>
</evidence>
<proteinExistence type="predicted"/>
<evidence type="ECO:0000313" key="4">
    <source>
        <dbReference type="Proteomes" id="UP000247698"/>
    </source>
</evidence>
<dbReference type="InterPro" id="IPR011741">
    <property type="entry name" value="Phg_2220_C"/>
</dbReference>
<dbReference type="Proteomes" id="UP000247698">
    <property type="component" value="Unassembled WGS sequence"/>
</dbReference>
<dbReference type="EMBL" id="QGLG01000002">
    <property type="protein sequence ID" value="PXY84076.1"/>
    <property type="molecule type" value="Genomic_DNA"/>
</dbReference>
<dbReference type="NCBIfam" id="TIGR02220">
    <property type="entry name" value="phg_TIGR02220"/>
    <property type="match status" value="1"/>
</dbReference>
<feature type="domain" description="Phage conserved hypothetical protein C-terminal" evidence="2">
    <location>
        <begin position="165"/>
        <end position="237"/>
    </location>
</feature>
<feature type="compositionally biased region" description="Basic and acidic residues" evidence="1">
    <location>
        <begin position="140"/>
        <end position="156"/>
    </location>
</feature>